<dbReference type="PROSITE" id="PS50075">
    <property type="entry name" value="CARRIER"/>
    <property type="match status" value="1"/>
</dbReference>
<dbReference type="Pfam" id="PF00550">
    <property type="entry name" value="PP-binding"/>
    <property type="match status" value="1"/>
</dbReference>
<reference evidence="2 3" key="1">
    <citation type="submission" date="2014-05" db="EMBL/GenBank/DDBJ databases">
        <title>ATOL: Assembling a taxonomically balanced genome-scale reconstruction of the evolutionary history of the Enterobacteriaceae.</title>
        <authorList>
            <person name="Plunkett G.III."/>
            <person name="Neeno-Eckwall E.C."/>
            <person name="Glasner J.D."/>
            <person name="Perna N.T."/>
        </authorList>
    </citation>
    <scope>NUCLEOTIDE SEQUENCE [LARGE SCALE GENOMIC DNA]</scope>
    <source>
        <strain evidence="2 3">ATCC 33852</strain>
    </source>
</reference>
<keyword evidence="3" id="KW-1185">Reference proteome</keyword>
<dbReference type="Proteomes" id="UP000028640">
    <property type="component" value="Unassembled WGS sequence"/>
</dbReference>
<dbReference type="RefSeq" id="WP_034787766.1">
    <property type="nucleotide sequence ID" value="NZ_JMPJ01000021.1"/>
</dbReference>
<dbReference type="STRING" id="910964.GEAM_0477"/>
<dbReference type="EMBL" id="JMPJ01000021">
    <property type="protein sequence ID" value="KFC85038.1"/>
    <property type="molecule type" value="Genomic_DNA"/>
</dbReference>
<sequence length="85" mass="9197">MAPLSNEIKLLIIETLNLDGMTPGEIDTTAPLFGDGLGLDSIDALELGLALKNKYGLVLSAESQEMRAHFYSVETLAKFISEQRG</sequence>
<dbReference type="AlphaFoldDB" id="A0A085GMU3"/>
<dbReference type="InterPro" id="IPR036736">
    <property type="entry name" value="ACP-like_sf"/>
</dbReference>
<evidence type="ECO:0000313" key="2">
    <source>
        <dbReference type="EMBL" id="KFC85038.1"/>
    </source>
</evidence>
<dbReference type="GeneID" id="78378821"/>
<dbReference type="OrthoDB" id="9803943at2"/>
<name>A0A085GMU3_EWIA3</name>
<proteinExistence type="predicted"/>
<dbReference type="SUPFAM" id="SSF47336">
    <property type="entry name" value="ACP-like"/>
    <property type="match status" value="1"/>
</dbReference>
<dbReference type="Gene3D" id="1.10.1200.10">
    <property type="entry name" value="ACP-like"/>
    <property type="match status" value="1"/>
</dbReference>
<evidence type="ECO:0000313" key="3">
    <source>
        <dbReference type="Proteomes" id="UP000028640"/>
    </source>
</evidence>
<accession>A0A085GMU3</accession>
<gene>
    <name evidence="2" type="ORF">GEAM_0477</name>
</gene>
<protein>
    <submittedName>
        <fullName evidence="2">Acyl carrier protein</fullName>
    </submittedName>
</protein>
<dbReference type="InterPro" id="IPR009081">
    <property type="entry name" value="PP-bd_ACP"/>
</dbReference>
<dbReference type="eggNOG" id="COG0236">
    <property type="taxonomic scope" value="Bacteria"/>
</dbReference>
<feature type="domain" description="Carrier" evidence="1">
    <location>
        <begin position="2"/>
        <end position="84"/>
    </location>
</feature>
<organism evidence="2 3">
    <name type="scientific">Ewingella americana (strain ATCC 33852 / DSM 4580 / CCUG 14506 / JCM 5911 / LMG 7869 / NCTC 12157 / CDC 1468-78)</name>
    <dbReference type="NCBI Taxonomy" id="910964"/>
    <lineage>
        <taxon>Bacteria</taxon>
        <taxon>Pseudomonadati</taxon>
        <taxon>Pseudomonadota</taxon>
        <taxon>Gammaproteobacteria</taxon>
        <taxon>Enterobacterales</taxon>
        <taxon>Yersiniaceae</taxon>
        <taxon>Ewingella</taxon>
    </lineage>
</organism>
<comment type="caution">
    <text evidence="2">The sequence shown here is derived from an EMBL/GenBank/DDBJ whole genome shotgun (WGS) entry which is preliminary data.</text>
</comment>
<evidence type="ECO:0000259" key="1">
    <source>
        <dbReference type="PROSITE" id="PS50075"/>
    </source>
</evidence>
<dbReference type="NCBIfam" id="NF006617">
    <property type="entry name" value="PRK09184.1"/>
    <property type="match status" value="1"/>
</dbReference>